<evidence type="ECO:0000313" key="3">
    <source>
        <dbReference type="EMBL" id="KYG78861.1"/>
    </source>
</evidence>
<dbReference type="InterPro" id="IPR014729">
    <property type="entry name" value="Rossmann-like_a/b/a_fold"/>
</dbReference>
<sequence length="285" mass="32871">MYSRILVPIDFTEKSHRALEVACQIAKKLNSEVYMMHIVKAALSVYLDELGEYKSKTPTGQQFLDDILSLNEEKMKRLIQKYEDRGITIHSKLKVHDTPNEIAKLVAEEAFDLTVVGNYEHERFDEVFKRTHPEKIAALAKNPVLTINNALERFEIKRILIPTNLTDDYSPAMPDLMKFAESFNAELLFVYINTQAHFKTTLQINKLRVEFLEKHGLVNHSVEVFNAKSINRGILYAADFFKSDMIALFSYHRENIKTLLMGNITEYLITKSNIPILTLNLSKTE</sequence>
<dbReference type="PRINTS" id="PR01438">
    <property type="entry name" value="UNVRSLSTRESS"/>
</dbReference>
<comment type="caution">
    <text evidence="3">The sequence shown here is derived from an EMBL/GenBank/DDBJ whole genome shotgun (WGS) entry which is preliminary data.</text>
</comment>
<dbReference type="InterPro" id="IPR006016">
    <property type="entry name" value="UspA"/>
</dbReference>
<dbReference type="STRING" id="296218.AWN68_04325"/>
<dbReference type="AlphaFoldDB" id="A0A150XJK6"/>
<evidence type="ECO:0000256" key="1">
    <source>
        <dbReference type="ARBA" id="ARBA00008791"/>
    </source>
</evidence>
<dbReference type="InterPro" id="IPR006015">
    <property type="entry name" value="Universal_stress_UspA"/>
</dbReference>
<dbReference type="Gene3D" id="3.40.50.620">
    <property type="entry name" value="HUPs"/>
    <property type="match status" value="2"/>
</dbReference>
<evidence type="ECO:0000313" key="4">
    <source>
        <dbReference type="Proteomes" id="UP000075615"/>
    </source>
</evidence>
<dbReference type="Pfam" id="PF00582">
    <property type="entry name" value="Usp"/>
    <property type="match status" value="1"/>
</dbReference>
<proteinExistence type="inferred from homology"/>
<dbReference type="SUPFAM" id="SSF52402">
    <property type="entry name" value="Adenine nucleotide alpha hydrolases-like"/>
    <property type="match status" value="2"/>
</dbReference>
<keyword evidence="4" id="KW-1185">Reference proteome</keyword>
<gene>
    <name evidence="3" type="ORF">AWN68_04325</name>
</gene>
<protein>
    <recommendedName>
        <fullName evidence="2">UspA domain-containing protein</fullName>
    </recommendedName>
</protein>
<comment type="similarity">
    <text evidence="1">Belongs to the universal stress protein A family.</text>
</comment>
<dbReference type="CDD" id="cd00293">
    <property type="entry name" value="USP-like"/>
    <property type="match status" value="1"/>
</dbReference>
<organism evidence="3 4">
    <name type="scientific">Roseivirga echinicomitans</name>
    <dbReference type="NCBI Taxonomy" id="296218"/>
    <lineage>
        <taxon>Bacteria</taxon>
        <taxon>Pseudomonadati</taxon>
        <taxon>Bacteroidota</taxon>
        <taxon>Cytophagia</taxon>
        <taxon>Cytophagales</taxon>
        <taxon>Roseivirgaceae</taxon>
        <taxon>Roseivirga</taxon>
    </lineage>
</organism>
<feature type="domain" description="UspA" evidence="2">
    <location>
        <begin position="1"/>
        <end position="147"/>
    </location>
</feature>
<dbReference type="Proteomes" id="UP000075615">
    <property type="component" value="Unassembled WGS sequence"/>
</dbReference>
<dbReference type="OrthoDB" id="9788959at2"/>
<dbReference type="EMBL" id="LRDB01000012">
    <property type="protein sequence ID" value="KYG78861.1"/>
    <property type="molecule type" value="Genomic_DNA"/>
</dbReference>
<dbReference type="RefSeq" id="WP_068414694.1">
    <property type="nucleotide sequence ID" value="NZ_LRDB01000012.1"/>
</dbReference>
<name>A0A150XJK6_9BACT</name>
<evidence type="ECO:0000259" key="2">
    <source>
        <dbReference type="Pfam" id="PF00582"/>
    </source>
</evidence>
<dbReference type="PANTHER" id="PTHR46268:SF6">
    <property type="entry name" value="UNIVERSAL STRESS PROTEIN UP12"/>
    <property type="match status" value="1"/>
</dbReference>
<accession>A0A150XJK6</accession>
<reference evidence="3 4" key="1">
    <citation type="submission" date="2016-01" db="EMBL/GenBank/DDBJ databases">
        <title>Genome sequencing of Roseivirga echinicomitans KMM 6058.</title>
        <authorList>
            <person name="Selvaratnam C."/>
            <person name="Thevarajoo S."/>
            <person name="Goh K.M."/>
            <person name="Ee R."/>
            <person name="Chan K.-G."/>
            <person name="Chong C.S."/>
        </authorList>
    </citation>
    <scope>NUCLEOTIDE SEQUENCE [LARGE SCALE GENOMIC DNA]</scope>
    <source>
        <strain evidence="3 4">KMM 6058</strain>
    </source>
</reference>
<dbReference type="PANTHER" id="PTHR46268">
    <property type="entry name" value="STRESS RESPONSE PROTEIN NHAX"/>
    <property type="match status" value="1"/>
</dbReference>